<accession>A0AAD8K848</accession>
<sequence length="102" mass="12271">MNEERDEFQQKQRELQRMINSLNSELKKDQLKEEITKNETFRKESKAYDDEINSLSKNVVIEVKLEEFKVSEKNLTKELNKTKSELDMVEAYEECKLPRRNV</sequence>
<evidence type="ECO:0000313" key="3">
    <source>
        <dbReference type="Proteomes" id="UP001229421"/>
    </source>
</evidence>
<reference evidence="2" key="1">
    <citation type="journal article" date="2023" name="bioRxiv">
        <title>Improved chromosome-level genome assembly for marigold (Tagetes erecta).</title>
        <authorList>
            <person name="Jiang F."/>
            <person name="Yuan L."/>
            <person name="Wang S."/>
            <person name="Wang H."/>
            <person name="Xu D."/>
            <person name="Wang A."/>
            <person name="Fan W."/>
        </authorList>
    </citation>
    <scope>NUCLEOTIDE SEQUENCE</scope>
    <source>
        <strain evidence="2">WSJ</strain>
        <tissue evidence="2">Leaf</tissue>
    </source>
</reference>
<comment type="caution">
    <text evidence="2">The sequence shown here is derived from an EMBL/GenBank/DDBJ whole genome shotgun (WGS) entry which is preliminary data.</text>
</comment>
<dbReference type="AlphaFoldDB" id="A0AAD8K848"/>
<organism evidence="2 3">
    <name type="scientific">Tagetes erecta</name>
    <name type="common">African marigold</name>
    <dbReference type="NCBI Taxonomy" id="13708"/>
    <lineage>
        <taxon>Eukaryota</taxon>
        <taxon>Viridiplantae</taxon>
        <taxon>Streptophyta</taxon>
        <taxon>Embryophyta</taxon>
        <taxon>Tracheophyta</taxon>
        <taxon>Spermatophyta</taxon>
        <taxon>Magnoliopsida</taxon>
        <taxon>eudicotyledons</taxon>
        <taxon>Gunneridae</taxon>
        <taxon>Pentapetalae</taxon>
        <taxon>asterids</taxon>
        <taxon>campanulids</taxon>
        <taxon>Asterales</taxon>
        <taxon>Asteraceae</taxon>
        <taxon>Asteroideae</taxon>
        <taxon>Heliantheae alliance</taxon>
        <taxon>Tageteae</taxon>
        <taxon>Tagetes</taxon>
    </lineage>
</organism>
<proteinExistence type="predicted"/>
<protein>
    <submittedName>
        <fullName evidence="2">Uncharacterized protein</fullName>
    </submittedName>
</protein>
<keyword evidence="1" id="KW-0175">Coiled coil</keyword>
<keyword evidence="3" id="KW-1185">Reference proteome</keyword>
<gene>
    <name evidence="2" type="ORF">QVD17_30549</name>
</gene>
<name>A0AAD8K848_TARER</name>
<feature type="coiled-coil region" evidence="1">
    <location>
        <begin position="1"/>
        <end position="85"/>
    </location>
</feature>
<dbReference type="Proteomes" id="UP001229421">
    <property type="component" value="Unassembled WGS sequence"/>
</dbReference>
<evidence type="ECO:0000256" key="1">
    <source>
        <dbReference type="SAM" id="Coils"/>
    </source>
</evidence>
<dbReference type="EMBL" id="JAUHHV010000008">
    <property type="protein sequence ID" value="KAK1414790.1"/>
    <property type="molecule type" value="Genomic_DNA"/>
</dbReference>
<evidence type="ECO:0000313" key="2">
    <source>
        <dbReference type="EMBL" id="KAK1414790.1"/>
    </source>
</evidence>